<evidence type="ECO:0000313" key="2">
    <source>
        <dbReference type="Proteomes" id="UP000019197"/>
    </source>
</evidence>
<accession>W1IPQ1</accession>
<organism evidence="1 2">
    <name type="scientific">Xenorhabdus cabanillasii JM26</name>
    <dbReference type="NCBI Taxonomy" id="1427517"/>
    <lineage>
        <taxon>Bacteria</taxon>
        <taxon>Pseudomonadati</taxon>
        <taxon>Pseudomonadota</taxon>
        <taxon>Gammaproteobacteria</taxon>
        <taxon>Enterobacterales</taxon>
        <taxon>Morganellaceae</taxon>
        <taxon>Xenorhabdus</taxon>
    </lineage>
</organism>
<evidence type="ECO:0000313" key="1">
    <source>
        <dbReference type="EMBL" id="CDL80457.1"/>
    </source>
</evidence>
<dbReference type="Proteomes" id="UP000019197">
    <property type="component" value="Unassembled WGS sequence"/>
</dbReference>
<reference evidence="1 2" key="1">
    <citation type="submission" date="2013-11" db="EMBL/GenBank/DDBJ databases">
        <title>Draft genome sequence and annotation of the entomopathogenic bacterium, Xenorhabdus cabanillasi strain JM26.</title>
        <authorList>
            <person name="Gualtieri M."/>
            <person name="Ogier J.C."/>
            <person name="Pages S."/>
            <person name="Givaudan A."/>
            <person name="Gaudriault S."/>
        </authorList>
    </citation>
    <scope>NUCLEOTIDE SEQUENCE [LARGE SCALE GENOMIC DNA]</scope>
    <source>
        <strain evidence="1 2">JM26</strain>
    </source>
</reference>
<protein>
    <submittedName>
        <fullName evidence="1">Uncharacterized protein</fullName>
    </submittedName>
</protein>
<sequence length="54" mass="6410">MSQKKLELNEYDYTKYYLLLDLTKVVQVITTDTIDNIKILNVKILLRNFSWSLG</sequence>
<dbReference type="EMBL" id="CBXE010000062">
    <property type="protein sequence ID" value="CDL80457.1"/>
    <property type="molecule type" value="Genomic_DNA"/>
</dbReference>
<gene>
    <name evidence="1" type="ORF">XCR1_1540012</name>
</gene>
<dbReference type="AlphaFoldDB" id="W1IPQ1"/>
<name>W1IPQ1_9GAMM</name>
<comment type="caution">
    <text evidence="1">The sequence shown here is derived from an EMBL/GenBank/DDBJ whole genome shotgun (WGS) entry which is preliminary data.</text>
</comment>
<proteinExistence type="predicted"/>